<dbReference type="AlphaFoldDB" id="T2KMR2"/>
<dbReference type="SUPFAM" id="SSF46955">
    <property type="entry name" value="Putative DNA-binding domain"/>
    <property type="match status" value="1"/>
</dbReference>
<dbReference type="OrthoDB" id="1202559at2"/>
<evidence type="ECO:0000259" key="1">
    <source>
        <dbReference type="Pfam" id="PF12728"/>
    </source>
</evidence>
<accession>T2KMR2</accession>
<evidence type="ECO:0000313" key="2">
    <source>
        <dbReference type="EMBL" id="CDF80035.1"/>
    </source>
</evidence>
<protein>
    <submittedName>
        <fullName evidence="2">HTH domain protein</fullName>
    </submittedName>
</protein>
<proteinExistence type="predicted"/>
<keyword evidence="3" id="KW-1185">Reference proteome</keyword>
<dbReference type="InterPro" id="IPR041657">
    <property type="entry name" value="HTH_17"/>
</dbReference>
<dbReference type="Proteomes" id="UP000016160">
    <property type="component" value="Chromosome"/>
</dbReference>
<dbReference type="RefSeq" id="WP_038530735.1">
    <property type="nucleotide sequence ID" value="NZ_HG315671.1"/>
</dbReference>
<sequence length="85" mass="9837">MKTTKANTPTALNKDLHFDSEFYKNEEWLTIDATMKHLNVSRSTIYRLRKLGMIPSFKLGGVLLFPKSFLNQLLLHGSKRNLKID</sequence>
<name>T2KMR2_FORAG</name>
<feature type="domain" description="Helix-turn-helix" evidence="1">
    <location>
        <begin position="28"/>
        <end position="74"/>
    </location>
</feature>
<evidence type="ECO:0000313" key="3">
    <source>
        <dbReference type="Proteomes" id="UP000016160"/>
    </source>
</evidence>
<dbReference type="EMBL" id="HG315671">
    <property type="protein sequence ID" value="CDF80035.1"/>
    <property type="molecule type" value="Genomic_DNA"/>
</dbReference>
<organism evidence="2 3">
    <name type="scientific">Formosa agariphila (strain DSM 15362 / KCTC 12365 / LMG 23005 / KMM 3901 / M-2Alg 35-1)</name>
    <dbReference type="NCBI Taxonomy" id="1347342"/>
    <lineage>
        <taxon>Bacteria</taxon>
        <taxon>Pseudomonadati</taxon>
        <taxon>Bacteroidota</taxon>
        <taxon>Flavobacteriia</taxon>
        <taxon>Flavobacteriales</taxon>
        <taxon>Flavobacteriaceae</taxon>
        <taxon>Formosa</taxon>
    </lineage>
</organism>
<dbReference type="InterPro" id="IPR009061">
    <property type="entry name" value="DNA-bd_dom_put_sf"/>
</dbReference>
<dbReference type="PATRIC" id="fig|1347342.6.peg.2333"/>
<dbReference type="HOGENOM" id="CLU_2507838_0_0_10"/>
<gene>
    <name evidence="2" type="ORF">BN863_23230</name>
</gene>
<reference evidence="2 3" key="1">
    <citation type="journal article" date="2013" name="Appl. Environ. Microbiol.">
        <title>The genome of the alga-associated marine flavobacterium Formosa agariphila KMM 3901T reveals a broad potential for degradation of algal polysaccharides.</title>
        <authorList>
            <person name="Mann A.J."/>
            <person name="Hahnke R.L."/>
            <person name="Huang S."/>
            <person name="Werner J."/>
            <person name="Xing P."/>
            <person name="Barbeyron T."/>
            <person name="Huettel B."/>
            <person name="Stueber K."/>
            <person name="Reinhardt R."/>
            <person name="Harder J."/>
            <person name="Gloeckner F.O."/>
            <person name="Amann R.I."/>
            <person name="Teeling H."/>
        </authorList>
    </citation>
    <scope>NUCLEOTIDE SEQUENCE [LARGE SCALE GENOMIC DNA]</scope>
    <source>
        <strain evidence="3">DSM 15362 / KCTC 12365 / LMG 23005 / KMM 3901</strain>
    </source>
</reference>
<dbReference type="Pfam" id="PF12728">
    <property type="entry name" value="HTH_17"/>
    <property type="match status" value="1"/>
</dbReference>